<dbReference type="EnsemblMetazoa" id="G33736.1">
    <property type="protein sequence ID" value="G33736.1:cds"/>
    <property type="gene ID" value="G33736"/>
</dbReference>
<organism evidence="1 2">
    <name type="scientific">Magallana gigas</name>
    <name type="common">Pacific oyster</name>
    <name type="synonym">Crassostrea gigas</name>
    <dbReference type="NCBI Taxonomy" id="29159"/>
    <lineage>
        <taxon>Eukaryota</taxon>
        <taxon>Metazoa</taxon>
        <taxon>Spiralia</taxon>
        <taxon>Lophotrochozoa</taxon>
        <taxon>Mollusca</taxon>
        <taxon>Bivalvia</taxon>
        <taxon>Autobranchia</taxon>
        <taxon>Pteriomorphia</taxon>
        <taxon>Ostreida</taxon>
        <taxon>Ostreoidea</taxon>
        <taxon>Ostreidae</taxon>
        <taxon>Magallana</taxon>
    </lineage>
</organism>
<proteinExistence type="predicted"/>
<evidence type="ECO:0000313" key="1">
    <source>
        <dbReference type="EnsemblMetazoa" id="G33736.1:cds"/>
    </source>
</evidence>
<keyword evidence="2" id="KW-1185">Reference proteome</keyword>
<reference evidence="1" key="1">
    <citation type="submission" date="2022-08" db="UniProtKB">
        <authorList>
            <consortium name="EnsemblMetazoa"/>
        </authorList>
    </citation>
    <scope>IDENTIFICATION</scope>
    <source>
        <strain evidence="1">05x7-T-G4-1.051#20</strain>
    </source>
</reference>
<protein>
    <submittedName>
        <fullName evidence="1">Uncharacterized protein</fullName>
    </submittedName>
</protein>
<dbReference type="PANTHER" id="PTHR47642:SF8">
    <property type="entry name" value="ATP-DEPENDENT DNA HELICASE"/>
    <property type="match status" value="1"/>
</dbReference>
<evidence type="ECO:0000313" key="2">
    <source>
        <dbReference type="Proteomes" id="UP000005408"/>
    </source>
</evidence>
<dbReference type="AlphaFoldDB" id="A0A8W8MKT5"/>
<dbReference type="Proteomes" id="UP000005408">
    <property type="component" value="Unassembled WGS sequence"/>
</dbReference>
<name>A0A8W8MKT5_MAGGI</name>
<sequence length="350" mass="40708">MVWIPTDLPDERIGILKPQSLLDELDDDDTDIYALGIVEKYKKRPDSPLLNELCLWEFAAWYGPSSQSKNSDVDCVHDINTLPKVIKLKDGRGIMKKYQKPAIPRYHMFSVNKESEKFCHQQLMLFIPWRDEATDFRDNDGEFPFEAMFEIRRDEILQTKARLEHHSELVEDALRNYSANGPPQHAWDCLDPEAEQSRADEARLMQEEETREANAVEVARRPVTLAVTTKPNALKDVQLREIIHSLNTKQQVFTQIISCMDPEELAVILAGLWERNFAMIELDEIMRQREDRIFAEMLNRLRTATHTEEDICTLKSRIISPLSEIYPHDALHIFATRNDVDHHNAQMLSK</sequence>
<dbReference type="InterPro" id="IPR051055">
    <property type="entry name" value="PIF1_helicase"/>
</dbReference>
<dbReference type="PANTHER" id="PTHR47642">
    <property type="entry name" value="ATP-DEPENDENT DNA HELICASE"/>
    <property type="match status" value="1"/>
</dbReference>
<accession>A0A8W8MKT5</accession>